<evidence type="ECO:0000313" key="2">
    <source>
        <dbReference type="EMBL" id="OVF10144.1"/>
    </source>
</evidence>
<gene>
    <name evidence="2" type="ORF">A9F13_03g02915</name>
</gene>
<evidence type="ECO:0000313" key="3">
    <source>
        <dbReference type="Proteomes" id="UP000195602"/>
    </source>
</evidence>
<reference evidence="2 3" key="1">
    <citation type="submission" date="2017-04" db="EMBL/GenBank/DDBJ databases">
        <title>Draft genome of the yeast Clavispora lusitaniae type strain CBS 6936.</title>
        <authorList>
            <person name="Durrens P."/>
            <person name="Klopp C."/>
            <person name="Biteau N."/>
            <person name="Fitton-Ouhabi V."/>
            <person name="Dementhon K."/>
            <person name="Accoceberry I."/>
            <person name="Sherman D.J."/>
            <person name="Noel T."/>
        </authorList>
    </citation>
    <scope>NUCLEOTIDE SEQUENCE [LARGE SCALE GENOMIC DNA]</scope>
    <source>
        <strain evidence="2 3">CBS 6936</strain>
    </source>
</reference>
<name>A0AA91T3C8_CLALS</name>
<proteinExistence type="predicted"/>
<protein>
    <submittedName>
        <fullName evidence="2">Uncharacterized protein</fullName>
    </submittedName>
</protein>
<organism evidence="2 3">
    <name type="scientific">Clavispora lusitaniae</name>
    <name type="common">Candida lusitaniae</name>
    <dbReference type="NCBI Taxonomy" id="36911"/>
    <lineage>
        <taxon>Eukaryota</taxon>
        <taxon>Fungi</taxon>
        <taxon>Dikarya</taxon>
        <taxon>Ascomycota</taxon>
        <taxon>Saccharomycotina</taxon>
        <taxon>Pichiomycetes</taxon>
        <taxon>Metschnikowiaceae</taxon>
        <taxon>Clavispora</taxon>
    </lineage>
</organism>
<dbReference type="Proteomes" id="UP000195602">
    <property type="component" value="Unassembled WGS sequence"/>
</dbReference>
<accession>A0AA91T3C8</accession>
<dbReference type="EMBL" id="LYUB02000003">
    <property type="protein sequence ID" value="OVF10144.1"/>
    <property type="molecule type" value="Genomic_DNA"/>
</dbReference>
<feature type="region of interest" description="Disordered" evidence="1">
    <location>
        <begin position="72"/>
        <end position="93"/>
    </location>
</feature>
<sequence length="150" mass="17221">MSKSSKRIRLEKEIFSKSIQDIEKMFNFTYDEAERPHKVPSNHRSDLPAGTLKYTHFDYDCINIDLIQSDTNSDAGSDAQATPILPDSPATLHPFADTDVPRSVLLDLNDDDDVDDYKFESDLKSYLPRLTLEQDLKMIDRMLSRPLQLL</sequence>
<dbReference type="AlphaFoldDB" id="A0AA91T3C8"/>
<dbReference type="KEGG" id="clus:A9F13_03g02915"/>
<evidence type="ECO:0000256" key="1">
    <source>
        <dbReference type="SAM" id="MobiDB-lite"/>
    </source>
</evidence>
<comment type="caution">
    <text evidence="2">The sequence shown here is derived from an EMBL/GenBank/DDBJ whole genome shotgun (WGS) entry which is preliminary data.</text>
</comment>